<name>A0A9Q0T6D5_9ROSI</name>
<dbReference type="EMBL" id="JAPFFM010000016">
    <property type="protein sequence ID" value="KAJ6702707.1"/>
    <property type="molecule type" value="Genomic_DNA"/>
</dbReference>
<comment type="caution">
    <text evidence="7">The sequence shown here is derived from an EMBL/GenBank/DDBJ whole genome shotgun (WGS) entry which is preliminary data.</text>
</comment>
<evidence type="ECO:0000256" key="5">
    <source>
        <dbReference type="PROSITE-ProRule" id="PRU00317"/>
    </source>
</evidence>
<evidence type="ECO:0000313" key="7">
    <source>
        <dbReference type="EMBL" id="KAJ6702707.1"/>
    </source>
</evidence>
<feature type="repeat" description="Pumilio" evidence="5">
    <location>
        <begin position="659"/>
        <end position="694"/>
    </location>
</feature>
<accession>A0A9Q0T6D5</accession>
<dbReference type="InterPro" id="IPR033133">
    <property type="entry name" value="PUM-HD"/>
</dbReference>
<dbReference type="InterPro" id="IPR033712">
    <property type="entry name" value="Pumilio_RNA-bd"/>
</dbReference>
<evidence type="ECO:0000256" key="3">
    <source>
        <dbReference type="ARBA" id="ARBA00022884"/>
    </source>
</evidence>
<gene>
    <name evidence="7" type="ORF">OIU74_013791</name>
</gene>
<dbReference type="FunFam" id="1.25.10.10:FF:000237">
    <property type="entry name" value="Pumilio homolog 9"/>
    <property type="match status" value="1"/>
</dbReference>
<dbReference type="Proteomes" id="UP001151752">
    <property type="component" value="Chromosome 1"/>
</dbReference>
<dbReference type="PROSITE" id="PS50303">
    <property type="entry name" value="PUM_HD"/>
    <property type="match status" value="1"/>
</dbReference>
<keyword evidence="8" id="KW-1185">Reference proteome</keyword>
<feature type="repeat" description="Pumilio" evidence="5">
    <location>
        <begin position="511"/>
        <end position="550"/>
    </location>
</feature>
<dbReference type="SUPFAM" id="SSF48371">
    <property type="entry name" value="ARM repeat"/>
    <property type="match status" value="1"/>
</dbReference>
<dbReference type="InterPro" id="IPR001313">
    <property type="entry name" value="Pumilio_RNA-bd_rpt"/>
</dbReference>
<dbReference type="GO" id="GO:0005737">
    <property type="term" value="C:cytoplasm"/>
    <property type="evidence" value="ECO:0007669"/>
    <property type="project" value="TreeGrafter"/>
</dbReference>
<keyword evidence="2" id="KW-0810">Translation regulation</keyword>
<dbReference type="InterPro" id="IPR016024">
    <property type="entry name" value="ARM-type_fold"/>
</dbReference>
<dbReference type="Pfam" id="PF00806">
    <property type="entry name" value="PUF"/>
    <property type="match status" value="8"/>
</dbReference>
<feature type="repeat" description="Pumilio" evidence="5">
    <location>
        <begin position="695"/>
        <end position="732"/>
    </location>
</feature>
<keyword evidence="1" id="KW-0677">Repeat</keyword>
<evidence type="ECO:0000256" key="2">
    <source>
        <dbReference type="ARBA" id="ARBA00022845"/>
    </source>
</evidence>
<feature type="repeat" description="Pumilio" evidence="5">
    <location>
        <begin position="475"/>
        <end position="510"/>
    </location>
</feature>
<dbReference type="SMART" id="SM00025">
    <property type="entry name" value="Pumilio"/>
    <property type="match status" value="9"/>
</dbReference>
<evidence type="ECO:0000313" key="8">
    <source>
        <dbReference type="Proteomes" id="UP001151752"/>
    </source>
</evidence>
<dbReference type="PANTHER" id="PTHR12537:SF147">
    <property type="entry name" value="PUMILIO HOMOLOG 12"/>
    <property type="match status" value="1"/>
</dbReference>
<keyword evidence="3" id="KW-0694">RNA-binding</keyword>
<feature type="repeat" description="Pumilio" evidence="5">
    <location>
        <begin position="586"/>
        <end position="622"/>
    </location>
</feature>
<feature type="repeat" description="Pumilio" evidence="5">
    <location>
        <begin position="623"/>
        <end position="658"/>
    </location>
</feature>
<proteinExistence type="predicted"/>
<sequence>MEDQRTELEFDEFEKLLGEIPNATSGNQQNADAGPISAPLNGSWAPISVNSCKGPFIENLESNGSLIDRQMLANKTQQSPVKNAQPEEANLPDDQTLTSAFAELSFNCGSPLANFKSLPNPSVYTNTMNSSLSNTDSSMMAAPPYQSPNSLPSSFDMFNVVKVCQEQSNFIKFDAREQKKVSTDFCHPQPIKNFSTALPPTHGVQGFPLLSNVAVTGMDFPLMSDHQQYFTDVQSSLPYIHSQQLNQSHISWGNIEEEKYYRMHQQYMYLQQLRNQRLETQNPIQANGNVATKLMSRNMRQPYLEVPFSRQLQQSNQETFWSNYTITRGMNQSQNGLRVLDKVGKQSFPEKILTRSQGLNTPKALKFGSFEGNESLSHLNHNGKLLSSAHLCHSLSTPPAACFQLDPLSSWNLYPDFTDLKSTNLRAQPLPPKYNSVDEVIGRIYLMAKDQHGCRFLQRKFSEGTPQDVEKIFLEIIDHIVELMTDPFGNYLVQKLLEVCNEDQRMQILRTITRKAGELVQISCDMHGTRAVQKVIETLKTPEQFSMVVSALKPCIVALIKNMNGNHVAQRCLQYLMPEYSEFLFEATIANCVELATDRHGCCVLQKCLSQSEGEQRCRLVSEITSNALILSQDPFGNYVVQFVFELHLPWAATDILDQFEGNYGDLSVQKYSSNVVEKCLKYAGEVRRNRIIRELINNSRLDQVMQDPFGNYVIQAALQQSKGALHAALVEAIRPHVPTLRTSPYGKKVLSKFVHAEEVPVNSVSRFQCFDIMRKQSRGIHGSHLNR</sequence>
<reference evidence="7" key="2">
    <citation type="journal article" date="2023" name="Int. J. Mol. Sci.">
        <title>De Novo Assembly and Annotation of 11 Diverse Shrub Willow (Salix) Genomes Reveals Novel Gene Organization in Sex-Linked Regions.</title>
        <authorList>
            <person name="Hyden B."/>
            <person name="Feng K."/>
            <person name="Yates T.B."/>
            <person name="Jawdy S."/>
            <person name="Cereghino C."/>
            <person name="Smart L.B."/>
            <person name="Muchero W."/>
        </authorList>
    </citation>
    <scope>NUCLEOTIDE SEQUENCE</scope>
    <source>
        <tissue evidence="7">Shoot tip</tissue>
    </source>
</reference>
<protein>
    <submittedName>
        <fullName evidence="7">RNA BINDING PROTEIN PUMILIO-RELATED</fullName>
    </submittedName>
</protein>
<evidence type="ECO:0000256" key="1">
    <source>
        <dbReference type="ARBA" id="ARBA00022737"/>
    </source>
</evidence>
<feature type="domain" description="PUM-HD" evidence="6">
    <location>
        <begin position="417"/>
        <end position="758"/>
    </location>
</feature>
<dbReference type="AlphaFoldDB" id="A0A9Q0T6D5"/>
<dbReference type="CDD" id="cd07920">
    <property type="entry name" value="Pumilio"/>
    <property type="match status" value="1"/>
</dbReference>
<reference evidence="7" key="1">
    <citation type="submission" date="2022-11" db="EMBL/GenBank/DDBJ databases">
        <authorList>
            <person name="Hyden B.L."/>
            <person name="Feng K."/>
            <person name="Yates T."/>
            <person name="Jawdy S."/>
            <person name="Smart L.B."/>
            <person name="Muchero W."/>
        </authorList>
    </citation>
    <scope>NUCLEOTIDE SEQUENCE</scope>
    <source>
        <tissue evidence="7">Shoot tip</tissue>
    </source>
</reference>
<dbReference type="InterPro" id="IPR011989">
    <property type="entry name" value="ARM-like"/>
</dbReference>
<dbReference type="Gene3D" id="1.25.10.10">
    <property type="entry name" value="Leucine-rich Repeat Variant"/>
    <property type="match status" value="1"/>
</dbReference>
<dbReference type="GO" id="GO:0006417">
    <property type="term" value="P:regulation of translation"/>
    <property type="evidence" value="ECO:0007669"/>
    <property type="project" value="UniProtKB-KW"/>
</dbReference>
<evidence type="ECO:0000256" key="4">
    <source>
        <dbReference type="ARBA" id="ARBA00058490"/>
    </source>
</evidence>
<dbReference type="GO" id="GO:0003729">
    <property type="term" value="F:mRNA binding"/>
    <property type="evidence" value="ECO:0007669"/>
    <property type="project" value="TreeGrafter"/>
</dbReference>
<evidence type="ECO:0000259" key="6">
    <source>
        <dbReference type="PROSITE" id="PS50303"/>
    </source>
</evidence>
<dbReference type="PROSITE" id="PS50302">
    <property type="entry name" value="PUM"/>
    <property type="match status" value="7"/>
</dbReference>
<organism evidence="7 8">
    <name type="scientific">Salix koriyanagi</name>
    <dbReference type="NCBI Taxonomy" id="2511006"/>
    <lineage>
        <taxon>Eukaryota</taxon>
        <taxon>Viridiplantae</taxon>
        <taxon>Streptophyta</taxon>
        <taxon>Embryophyta</taxon>
        <taxon>Tracheophyta</taxon>
        <taxon>Spermatophyta</taxon>
        <taxon>Magnoliopsida</taxon>
        <taxon>eudicotyledons</taxon>
        <taxon>Gunneridae</taxon>
        <taxon>Pentapetalae</taxon>
        <taxon>rosids</taxon>
        <taxon>fabids</taxon>
        <taxon>Malpighiales</taxon>
        <taxon>Salicaceae</taxon>
        <taxon>Saliceae</taxon>
        <taxon>Salix</taxon>
    </lineage>
</organism>
<feature type="repeat" description="Pumilio" evidence="5">
    <location>
        <begin position="439"/>
        <end position="474"/>
    </location>
</feature>
<dbReference type="PANTHER" id="PTHR12537">
    <property type="entry name" value="RNA BINDING PROTEIN PUMILIO-RELATED"/>
    <property type="match status" value="1"/>
</dbReference>
<comment type="function">
    <text evidence="4">Sequence-specific RNA-binding protein that regulates translation and mRNA stability by binding the 3'-UTR of target mRNAs.</text>
</comment>